<name>A0A7X0EVV9_9PSED</name>
<keyword evidence="5" id="KW-1185">Reference proteome</keyword>
<feature type="compositionally biased region" description="Gly residues" evidence="1">
    <location>
        <begin position="220"/>
        <end position="285"/>
    </location>
</feature>
<keyword evidence="2" id="KW-1133">Transmembrane helix</keyword>
<evidence type="ECO:0008006" key="6">
    <source>
        <dbReference type="Google" id="ProtNLM"/>
    </source>
</evidence>
<keyword evidence="2" id="KW-0472">Membrane</keyword>
<sequence length="419" mass="41774">MTRHLIALILLIASTAAVADVGYQVRHRPDDYYVTGQAACDSTIAEAAALSPNLNITRAIWSAGSGTCVFDVVRISDSRVFNAQGLRCLESGQPCIVDTHSCTANAPSTITWPIGPTDANNPGDILGDANLPTSPTCADGCRVDLGNTAPGDCYTFEDGSSPFTFCDFPGKLTGETCATSDEPTPPDTTNCPTGTVAQGSGCVTETPPDPCEANPQAEGCPGGGDTGGGDTGGGDTGGGDTGGGDTGGGDTGGGDTGGGDTGGGDTGGGDTGGGDTGGGDSGGDTGAASGTDCGTSLSCSGDAVGCAIARIQKDFSCRTQEGSDFPAQKDALKQLIGDPQFAPEPDTEINVGELFNRGTRFLPAACPPPKSLSLITNGGRAFEISYDPLCQLATDLGYLIVVAASIFYAIYVGRAAGGE</sequence>
<keyword evidence="3" id="KW-0732">Signal</keyword>
<protein>
    <recommendedName>
        <fullName evidence="6">TspB protein</fullName>
    </recommendedName>
</protein>
<accession>A0A7X0EVV9</accession>
<comment type="caution">
    <text evidence="4">The sequence shown here is derived from an EMBL/GenBank/DDBJ whole genome shotgun (WGS) entry which is preliminary data.</text>
</comment>
<reference evidence="4 5" key="1">
    <citation type="submission" date="2020-08" db="EMBL/GenBank/DDBJ databases">
        <title>Functional genomics of gut bacteria from endangered species of beetles.</title>
        <authorList>
            <person name="Carlos-Shanley C."/>
        </authorList>
    </citation>
    <scope>NUCLEOTIDE SEQUENCE [LARGE SCALE GENOMIC DNA]</scope>
    <source>
        <strain evidence="4 5">S00202</strain>
    </source>
</reference>
<evidence type="ECO:0000256" key="3">
    <source>
        <dbReference type="SAM" id="SignalP"/>
    </source>
</evidence>
<evidence type="ECO:0000313" key="4">
    <source>
        <dbReference type="EMBL" id="MBB6343205.1"/>
    </source>
</evidence>
<dbReference type="EMBL" id="JACHLL010000007">
    <property type="protein sequence ID" value="MBB6343205.1"/>
    <property type="molecule type" value="Genomic_DNA"/>
</dbReference>
<dbReference type="RefSeq" id="WP_184685255.1">
    <property type="nucleotide sequence ID" value="NZ_JACHLL010000007.1"/>
</dbReference>
<evidence type="ECO:0000313" key="5">
    <source>
        <dbReference type="Proteomes" id="UP000557193"/>
    </source>
</evidence>
<dbReference type="Proteomes" id="UP000557193">
    <property type="component" value="Unassembled WGS sequence"/>
</dbReference>
<dbReference type="Pfam" id="PF05616">
    <property type="entry name" value="Neisseria_TspB"/>
    <property type="match status" value="1"/>
</dbReference>
<feature type="chain" id="PRO_5031255174" description="TspB protein" evidence="3">
    <location>
        <begin position="20"/>
        <end position="419"/>
    </location>
</feature>
<keyword evidence="2" id="KW-0812">Transmembrane</keyword>
<evidence type="ECO:0000256" key="1">
    <source>
        <dbReference type="SAM" id="MobiDB-lite"/>
    </source>
</evidence>
<gene>
    <name evidence="4" type="ORF">HNP49_003403</name>
</gene>
<dbReference type="InterPro" id="IPR008708">
    <property type="entry name" value="Neisseria_TspB"/>
</dbReference>
<evidence type="ECO:0000256" key="2">
    <source>
        <dbReference type="SAM" id="Phobius"/>
    </source>
</evidence>
<feature type="region of interest" description="Disordered" evidence="1">
    <location>
        <begin position="201"/>
        <end position="292"/>
    </location>
</feature>
<dbReference type="AlphaFoldDB" id="A0A7X0EVV9"/>
<organism evidence="4 5">
    <name type="scientific">Pseudomonas fluvialis</name>
    <dbReference type="NCBI Taxonomy" id="1793966"/>
    <lineage>
        <taxon>Bacteria</taxon>
        <taxon>Pseudomonadati</taxon>
        <taxon>Pseudomonadota</taxon>
        <taxon>Gammaproteobacteria</taxon>
        <taxon>Pseudomonadales</taxon>
        <taxon>Pseudomonadaceae</taxon>
        <taxon>Pseudomonas</taxon>
    </lineage>
</organism>
<dbReference type="NCBIfam" id="NF041109">
    <property type="entry name" value="VF_TspB_C_term"/>
    <property type="match status" value="1"/>
</dbReference>
<proteinExistence type="predicted"/>
<feature type="transmembrane region" description="Helical" evidence="2">
    <location>
        <begin position="396"/>
        <end position="413"/>
    </location>
</feature>
<feature type="signal peptide" evidence="3">
    <location>
        <begin position="1"/>
        <end position="19"/>
    </location>
</feature>